<reference evidence="8 9" key="1">
    <citation type="submission" date="2015-03" db="EMBL/GenBank/DDBJ databases">
        <title>Genome assembly of Sandaracinus amylolyticus DSM 53668.</title>
        <authorList>
            <person name="Sharma G."/>
            <person name="Subramanian S."/>
        </authorList>
    </citation>
    <scope>NUCLEOTIDE SEQUENCE [LARGE SCALE GENOMIC DNA]</scope>
    <source>
        <strain evidence="8 9">DSM 53668</strain>
    </source>
</reference>
<sequence length="211" mass="22668">MSPDAFHDARERMVRAQILGRGVLDIRVITAMRAVPREEFVAPAQRASAYADGPLPIGEDQTISQPYVVAAMLAALDLRGDEKVLEIGAGSGYAAALLGKCAREVWALERIASLAEQARVCIEHLGYANVHVQRGDGTRGLSQHAPFDAILVSAGGPRIPPALLDQLAPGGRLLMPVGGDEQRLVKVERDREGALHETRMEPVRFVPLIAG</sequence>
<dbReference type="KEGG" id="samy:DB32_003549"/>
<keyword evidence="9" id="KW-1185">Reference proteome</keyword>
<dbReference type="SUPFAM" id="SSF53335">
    <property type="entry name" value="S-adenosyl-L-methionine-dependent methyltransferases"/>
    <property type="match status" value="1"/>
</dbReference>
<dbReference type="PANTHER" id="PTHR11579:SF0">
    <property type="entry name" value="PROTEIN-L-ISOASPARTATE(D-ASPARTATE) O-METHYLTRANSFERASE"/>
    <property type="match status" value="1"/>
</dbReference>
<dbReference type="GO" id="GO:0004719">
    <property type="term" value="F:protein-L-isoaspartate (D-aspartate) O-methyltransferase activity"/>
    <property type="evidence" value="ECO:0007669"/>
    <property type="project" value="UniProtKB-UniRule"/>
</dbReference>
<dbReference type="Proteomes" id="UP000034883">
    <property type="component" value="Chromosome"/>
</dbReference>
<evidence type="ECO:0000256" key="4">
    <source>
        <dbReference type="ARBA" id="ARBA00022603"/>
    </source>
</evidence>
<dbReference type="EC" id="2.1.1.77" evidence="7"/>
<comment type="catalytic activity">
    <reaction evidence="7">
        <text>[protein]-L-isoaspartate + S-adenosyl-L-methionine = [protein]-L-isoaspartate alpha-methyl ester + S-adenosyl-L-homocysteine</text>
        <dbReference type="Rhea" id="RHEA:12705"/>
        <dbReference type="Rhea" id="RHEA-COMP:12143"/>
        <dbReference type="Rhea" id="RHEA-COMP:12144"/>
        <dbReference type="ChEBI" id="CHEBI:57856"/>
        <dbReference type="ChEBI" id="CHEBI:59789"/>
        <dbReference type="ChEBI" id="CHEBI:90596"/>
        <dbReference type="ChEBI" id="CHEBI:90598"/>
        <dbReference type="EC" id="2.1.1.77"/>
    </reaction>
</comment>
<dbReference type="AlphaFoldDB" id="A0A0F6W3A4"/>
<feature type="active site" evidence="7">
    <location>
        <position position="64"/>
    </location>
</feature>
<protein>
    <recommendedName>
        <fullName evidence="7">Protein-L-isoaspartate O-methyltransferase</fullName>
        <ecNumber evidence="7">2.1.1.77</ecNumber>
    </recommendedName>
    <alternativeName>
        <fullName evidence="7">L-isoaspartyl protein carboxyl methyltransferase</fullName>
    </alternativeName>
    <alternativeName>
        <fullName evidence="7">Protein L-isoaspartyl methyltransferase</fullName>
    </alternativeName>
    <alternativeName>
        <fullName evidence="7">Protein-beta-aspartate methyltransferase</fullName>
        <shortName evidence="7">PIMT</shortName>
    </alternativeName>
</protein>
<dbReference type="EMBL" id="CP011125">
    <property type="protein sequence ID" value="AKF06400.1"/>
    <property type="molecule type" value="Genomic_DNA"/>
</dbReference>
<name>A0A0F6W3A4_9BACT</name>
<dbReference type="Pfam" id="PF01135">
    <property type="entry name" value="PCMT"/>
    <property type="match status" value="1"/>
</dbReference>
<keyword evidence="6 7" id="KW-0949">S-adenosyl-L-methionine</keyword>
<dbReference type="FunFam" id="3.40.50.150:FF:000010">
    <property type="entry name" value="Protein-L-isoaspartate O-methyltransferase"/>
    <property type="match status" value="1"/>
</dbReference>
<evidence type="ECO:0000256" key="5">
    <source>
        <dbReference type="ARBA" id="ARBA00022679"/>
    </source>
</evidence>
<evidence type="ECO:0000313" key="9">
    <source>
        <dbReference type="Proteomes" id="UP000034883"/>
    </source>
</evidence>
<dbReference type="PROSITE" id="PS01279">
    <property type="entry name" value="PCMT"/>
    <property type="match status" value="1"/>
</dbReference>
<dbReference type="PANTHER" id="PTHR11579">
    <property type="entry name" value="PROTEIN-L-ISOASPARTATE O-METHYLTRANSFERASE"/>
    <property type="match status" value="1"/>
</dbReference>
<dbReference type="GO" id="GO:0005737">
    <property type="term" value="C:cytoplasm"/>
    <property type="evidence" value="ECO:0007669"/>
    <property type="project" value="UniProtKB-SubCell"/>
</dbReference>
<keyword evidence="5 7" id="KW-0808">Transferase</keyword>
<evidence type="ECO:0000256" key="6">
    <source>
        <dbReference type="ARBA" id="ARBA00022691"/>
    </source>
</evidence>
<dbReference type="RefSeq" id="WP_053233579.1">
    <property type="nucleotide sequence ID" value="NZ_CP011125.1"/>
</dbReference>
<evidence type="ECO:0000256" key="2">
    <source>
        <dbReference type="ARBA" id="ARBA00005369"/>
    </source>
</evidence>
<dbReference type="CDD" id="cd02440">
    <property type="entry name" value="AdoMet_MTases"/>
    <property type="match status" value="1"/>
</dbReference>
<dbReference type="GO" id="GO:0030091">
    <property type="term" value="P:protein repair"/>
    <property type="evidence" value="ECO:0007669"/>
    <property type="project" value="UniProtKB-UniRule"/>
</dbReference>
<keyword evidence="4 7" id="KW-0489">Methyltransferase</keyword>
<dbReference type="HAMAP" id="MF_00090">
    <property type="entry name" value="PIMT"/>
    <property type="match status" value="1"/>
</dbReference>
<keyword evidence="3 7" id="KW-0963">Cytoplasm</keyword>
<dbReference type="GO" id="GO:0032259">
    <property type="term" value="P:methylation"/>
    <property type="evidence" value="ECO:0007669"/>
    <property type="project" value="UniProtKB-KW"/>
</dbReference>
<gene>
    <name evidence="7" type="primary">pcm</name>
    <name evidence="8" type="ORF">DB32_003549</name>
</gene>
<organism evidence="8 9">
    <name type="scientific">Sandaracinus amylolyticus</name>
    <dbReference type="NCBI Taxonomy" id="927083"/>
    <lineage>
        <taxon>Bacteria</taxon>
        <taxon>Pseudomonadati</taxon>
        <taxon>Myxococcota</taxon>
        <taxon>Polyangia</taxon>
        <taxon>Polyangiales</taxon>
        <taxon>Sandaracinaceae</taxon>
        <taxon>Sandaracinus</taxon>
    </lineage>
</organism>
<comment type="similarity">
    <text evidence="2 7">Belongs to the methyltransferase superfamily. L-isoaspartyl/D-aspartyl protein methyltransferase family.</text>
</comment>
<evidence type="ECO:0000256" key="1">
    <source>
        <dbReference type="ARBA" id="ARBA00004496"/>
    </source>
</evidence>
<dbReference type="InterPro" id="IPR029063">
    <property type="entry name" value="SAM-dependent_MTases_sf"/>
</dbReference>
<dbReference type="NCBIfam" id="NF001453">
    <property type="entry name" value="PRK00312.1"/>
    <property type="match status" value="1"/>
</dbReference>
<evidence type="ECO:0000256" key="3">
    <source>
        <dbReference type="ARBA" id="ARBA00022490"/>
    </source>
</evidence>
<evidence type="ECO:0000256" key="7">
    <source>
        <dbReference type="HAMAP-Rule" id="MF_00090"/>
    </source>
</evidence>
<dbReference type="STRING" id="927083.DB32_003549"/>
<proteinExistence type="inferred from homology"/>
<evidence type="ECO:0000313" key="8">
    <source>
        <dbReference type="EMBL" id="AKF06400.1"/>
    </source>
</evidence>
<dbReference type="OrthoDB" id="9810066at2"/>
<dbReference type="Gene3D" id="3.40.50.150">
    <property type="entry name" value="Vaccinia Virus protein VP39"/>
    <property type="match status" value="1"/>
</dbReference>
<dbReference type="InterPro" id="IPR000682">
    <property type="entry name" value="PCMT"/>
</dbReference>
<dbReference type="NCBIfam" id="TIGR00080">
    <property type="entry name" value="pimt"/>
    <property type="match status" value="1"/>
</dbReference>
<accession>A0A0F6W3A4</accession>
<comment type="function">
    <text evidence="7">Catalyzes the methyl esterification of L-isoaspartyl residues in peptides and proteins that result from spontaneous decomposition of normal L-aspartyl and L-asparaginyl residues. It plays a role in the repair and/or degradation of damaged proteins.</text>
</comment>
<comment type="subcellular location">
    <subcellularLocation>
        <location evidence="1 7">Cytoplasm</location>
    </subcellularLocation>
</comment>